<dbReference type="SUPFAM" id="SSF54975">
    <property type="entry name" value="Acylphosphatase/BLUF domain-like"/>
    <property type="match status" value="1"/>
</dbReference>
<dbReference type="Proteomes" id="UP001595729">
    <property type="component" value="Unassembled WGS sequence"/>
</dbReference>
<gene>
    <name evidence="2" type="ORF">ACFOPI_12675</name>
</gene>
<dbReference type="Gene3D" id="3.30.70.100">
    <property type="match status" value="1"/>
</dbReference>
<dbReference type="InterPro" id="IPR007024">
    <property type="entry name" value="BLUF_domain"/>
</dbReference>
<dbReference type="Pfam" id="PF04940">
    <property type="entry name" value="BLUF"/>
    <property type="match status" value="1"/>
</dbReference>
<evidence type="ECO:0000313" key="3">
    <source>
        <dbReference type="Proteomes" id="UP001595729"/>
    </source>
</evidence>
<keyword evidence="3" id="KW-1185">Reference proteome</keyword>
<proteinExistence type="predicted"/>
<evidence type="ECO:0000313" key="2">
    <source>
        <dbReference type="EMBL" id="MFC3684452.1"/>
    </source>
</evidence>
<comment type="caution">
    <text evidence="2">The sequence shown here is derived from an EMBL/GenBank/DDBJ whole genome shotgun (WGS) entry which is preliminary data.</text>
</comment>
<dbReference type="PROSITE" id="PS50925">
    <property type="entry name" value="BLUF"/>
    <property type="match status" value="1"/>
</dbReference>
<organism evidence="2 3">
    <name type="scientific">Hydrogenophaga luteola</name>
    <dbReference type="NCBI Taxonomy" id="1591122"/>
    <lineage>
        <taxon>Bacteria</taxon>
        <taxon>Pseudomonadati</taxon>
        <taxon>Pseudomonadota</taxon>
        <taxon>Betaproteobacteria</taxon>
        <taxon>Burkholderiales</taxon>
        <taxon>Comamonadaceae</taxon>
        <taxon>Hydrogenophaga</taxon>
    </lineage>
</organism>
<accession>A0ABV7W4V1</accession>
<sequence>MALYEIIYTSLASHDLPPEELAQLLDKARAHNTSQGITGMMIYHRREFMQLLEGEQAAVQALYERIAGDPRHQQVRKIWDGPIRERGFSDWGMAFVAPDELALREKPGYQDLLAQGLRRAPSDSTGKKLLLTLRDDFL</sequence>
<dbReference type="EMBL" id="JBHRXX010000005">
    <property type="protein sequence ID" value="MFC3684452.1"/>
    <property type="molecule type" value="Genomic_DNA"/>
</dbReference>
<dbReference type="SMART" id="SM01034">
    <property type="entry name" value="BLUF"/>
    <property type="match status" value="1"/>
</dbReference>
<protein>
    <submittedName>
        <fullName evidence="2">BLUF domain-containing protein</fullName>
    </submittedName>
</protein>
<feature type="domain" description="BLUF" evidence="1">
    <location>
        <begin position="3"/>
        <end position="94"/>
    </location>
</feature>
<dbReference type="RefSeq" id="WP_382174346.1">
    <property type="nucleotide sequence ID" value="NZ_JBHRXX010000005.1"/>
</dbReference>
<evidence type="ECO:0000259" key="1">
    <source>
        <dbReference type="PROSITE" id="PS50925"/>
    </source>
</evidence>
<reference evidence="3" key="1">
    <citation type="journal article" date="2019" name="Int. J. Syst. Evol. Microbiol.">
        <title>The Global Catalogue of Microorganisms (GCM) 10K type strain sequencing project: providing services to taxonomists for standard genome sequencing and annotation.</title>
        <authorList>
            <consortium name="The Broad Institute Genomics Platform"/>
            <consortium name="The Broad Institute Genome Sequencing Center for Infectious Disease"/>
            <person name="Wu L."/>
            <person name="Ma J."/>
        </authorList>
    </citation>
    <scope>NUCLEOTIDE SEQUENCE [LARGE SCALE GENOMIC DNA]</scope>
    <source>
        <strain evidence="3">KCTC 42501</strain>
    </source>
</reference>
<dbReference type="InterPro" id="IPR036046">
    <property type="entry name" value="Acylphosphatase-like_dom_sf"/>
</dbReference>
<name>A0ABV7W4V1_9BURK</name>